<accession>A0A286ZV74</accession>
<keyword evidence="2" id="KW-0812">Transmembrane</keyword>
<organism evidence="3 4">
    <name type="scientific">Sus scrofa</name>
    <name type="common">Pig</name>
    <dbReference type="NCBI Taxonomy" id="9823"/>
    <lineage>
        <taxon>Eukaryota</taxon>
        <taxon>Metazoa</taxon>
        <taxon>Chordata</taxon>
        <taxon>Craniata</taxon>
        <taxon>Vertebrata</taxon>
        <taxon>Euteleostomi</taxon>
        <taxon>Mammalia</taxon>
        <taxon>Eutheria</taxon>
        <taxon>Laurasiatheria</taxon>
        <taxon>Artiodactyla</taxon>
        <taxon>Suina</taxon>
        <taxon>Suidae</taxon>
        <taxon>Sus</taxon>
    </lineage>
</organism>
<feature type="compositionally biased region" description="Polar residues" evidence="1">
    <location>
        <begin position="548"/>
        <end position="557"/>
    </location>
</feature>
<dbReference type="Ensembl" id="ENSSSCT00000037019.2">
    <property type="protein sequence ID" value="ENSSSCP00000035541.2"/>
    <property type="gene ID" value="ENSSSCG00000035723.3"/>
</dbReference>
<reference evidence="3" key="3">
    <citation type="submission" date="2025-08" db="UniProtKB">
        <authorList>
            <consortium name="Ensembl"/>
        </authorList>
    </citation>
    <scope>IDENTIFICATION</scope>
</reference>
<evidence type="ECO:0000256" key="1">
    <source>
        <dbReference type="SAM" id="MobiDB-lite"/>
    </source>
</evidence>
<feature type="compositionally biased region" description="Polar residues" evidence="1">
    <location>
        <begin position="299"/>
        <end position="311"/>
    </location>
</feature>
<feature type="transmembrane region" description="Helical" evidence="2">
    <location>
        <begin position="444"/>
        <end position="470"/>
    </location>
</feature>
<feature type="compositionally biased region" description="Polar residues" evidence="1">
    <location>
        <begin position="84"/>
        <end position="105"/>
    </location>
</feature>
<feature type="region of interest" description="Disordered" evidence="1">
    <location>
        <begin position="516"/>
        <end position="557"/>
    </location>
</feature>
<name>A0A286ZV74_PIG</name>
<keyword evidence="4" id="KW-1185">Reference proteome</keyword>
<sequence>MRHLCSWDPTSCHPAQSHSAVVTDLRIQLCSPVVILDPTEKVPPGAMKSLSPILFLVFLFAGLGSKAAPAASLPLGSDYPGMGHSSQPSPRASENSTLRGTSPESPRTAYPEPLKTPQAVSPEPSSLDLTETTTPDLRESPHPESPETPKPNSLSTSISESLEASQINLSKITHPEPSETPKPDPTEIPHTESPETLKPNPSKTSHPASSETPHPDPTQTPYQESPEIPTLNSTGISHTQSPETPDADPTETFEPKSPETHDPDNTETPDSEFLQTLSPDPTETPQPESHIGHGPNPTEIPQTELPTTPYQNAAEIPRASDIGVATSLHAETPAPFKEDVLPLNPKPETPAATQPDALRLPASDSPGTAELKAPQNAGPIGPDAPPPSARTAGPLAPSGPPRQPAPATPRAPQRRSRGERVNTIIVVERVEETGVTLVGRPRGVAGGALCLFLAGTGLLIGICLLLWCLYRRAARHRPFAHHRLPNDGDEPVMHLDAPKDPYDLYFYAPDAWVPSHIATKQPPPTPPLPPKLPPPPRGGRPQRLEPLSPSTLPNNFV</sequence>
<feature type="compositionally biased region" description="Polar residues" evidence="1">
    <location>
        <begin position="273"/>
        <end position="287"/>
    </location>
</feature>
<feature type="region of interest" description="Disordered" evidence="1">
    <location>
        <begin position="79"/>
        <end position="420"/>
    </location>
</feature>
<feature type="compositionally biased region" description="Pro residues" evidence="1">
    <location>
        <begin position="521"/>
        <end position="538"/>
    </location>
</feature>
<evidence type="ECO:0000313" key="3">
    <source>
        <dbReference type="Ensembl" id="ENSSSCP00000035541.2"/>
    </source>
</evidence>
<protein>
    <submittedName>
        <fullName evidence="3">Golgi associated olfactory signaling regulator</fullName>
    </submittedName>
</protein>
<evidence type="ECO:0000313" key="4">
    <source>
        <dbReference type="Proteomes" id="UP000008227"/>
    </source>
</evidence>
<reference evidence="3" key="2">
    <citation type="journal article" date="2020" name="Gigascience">
        <title>An improved pig reference genome sequence to enable pig genetics and genomics research.</title>
        <authorList>
            <person name="Warr A."/>
            <person name="Affara N."/>
            <person name="Aken B."/>
            <person name="Beiki H."/>
            <person name="Bickhart D.M."/>
            <person name="Billis K."/>
            <person name="Chow W."/>
            <person name="Eory L."/>
            <person name="Finlayson H.A."/>
            <person name="Flicek P."/>
            <person name="Giron C.G."/>
            <person name="Griffin D.K."/>
            <person name="Hall R."/>
            <person name="Hannum G."/>
            <person name="Hourlier T."/>
            <person name="Howe K."/>
            <person name="Hume D.A."/>
            <person name="Izuogu O."/>
            <person name="Kim K."/>
            <person name="Koren S."/>
            <person name="Liu H."/>
            <person name="Manchanda N."/>
            <person name="Martin F.J."/>
            <person name="Nonneman D.J."/>
            <person name="O'Connor R.E."/>
            <person name="Phillippy A.M."/>
            <person name="Rohrer G.A."/>
            <person name="Rosen B.D."/>
            <person name="Rund L.A."/>
            <person name="Sargent C.A."/>
            <person name="Schook L.B."/>
            <person name="Schroeder S.G."/>
            <person name="Schwartz A.S."/>
            <person name="Skinner B.M."/>
            <person name="Talbot R."/>
            <person name="Tseng E."/>
            <person name="Tuggle C.K."/>
            <person name="Watson M."/>
            <person name="Smith T.P.L."/>
            <person name="Archibald A.L."/>
        </authorList>
    </citation>
    <scope>NUCLEOTIDE SEQUENCE [LARGE SCALE GENOMIC DNA]</scope>
    <source>
        <strain evidence="3">Duroc</strain>
    </source>
</reference>
<dbReference type="GO" id="GO:0007608">
    <property type="term" value="P:sensory perception of smell"/>
    <property type="evidence" value="ECO:0007669"/>
    <property type="project" value="Ensembl"/>
</dbReference>
<feature type="compositionally biased region" description="Pro residues" evidence="1">
    <location>
        <begin position="397"/>
        <end position="409"/>
    </location>
</feature>
<dbReference type="GO" id="GO:1905515">
    <property type="term" value="P:non-motile cilium assembly"/>
    <property type="evidence" value="ECO:0007669"/>
    <property type="project" value="Ensembl"/>
</dbReference>
<dbReference type="VGNC" id="VGNC:97063">
    <property type="gene designation" value="GFY"/>
</dbReference>
<feature type="compositionally biased region" description="Basic and acidic residues" evidence="1">
    <location>
        <begin position="253"/>
        <end position="264"/>
    </location>
</feature>
<dbReference type="Bgee" id="ENSSSCG00000035723">
    <property type="expression patterns" value="Expressed in cerebellum and 7 other cell types or tissues"/>
</dbReference>
<feature type="compositionally biased region" description="Polar residues" evidence="1">
    <location>
        <begin position="230"/>
        <end position="243"/>
    </location>
</feature>
<reference evidence="3" key="4">
    <citation type="submission" date="2025-09" db="UniProtKB">
        <authorList>
            <consortium name="Ensembl"/>
        </authorList>
    </citation>
    <scope>IDENTIFICATION</scope>
</reference>
<proteinExistence type="predicted"/>
<feature type="compositionally biased region" description="Polar residues" evidence="1">
    <location>
        <begin position="123"/>
        <end position="135"/>
    </location>
</feature>
<keyword evidence="2" id="KW-0472">Membrane</keyword>
<dbReference type="Proteomes" id="UP000008227">
    <property type="component" value="Chromosome 6"/>
</dbReference>
<feature type="compositionally biased region" description="Polar residues" evidence="1">
    <location>
        <begin position="150"/>
        <end position="171"/>
    </location>
</feature>
<dbReference type="GO" id="GO:0000139">
    <property type="term" value="C:Golgi membrane"/>
    <property type="evidence" value="ECO:0007669"/>
    <property type="project" value="Ensembl"/>
</dbReference>
<dbReference type="GO" id="GO:0097499">
    <property type="term" value="P:protein localization to non-motile cilium"/>
    <property type="evidence" value="ECO:0007669"/>
    <property type="project" value="Ensembl"/>
</dbReference>
<dbReference type="GlyGen" id="A0A286ZV74">
    <property type="glycosylation" value="1 site"/>
</dbReference>
<dbReference type="GeneTree" id="ENSGT00730000111841"/>
<evidence type="ECO:0000313" key="5">
    <source>
        <dbReference type="VGNC" id="VGNC:97063"/>
    </source>
</evidence>
<gene>
    <name evidence="3 5" type="primary">GFY</name>
</gene>
<feature type="compositionally biased region" description="Polar residues" evidence="1">
    <location>
        <begin position="199"/>
        <end position="223"/>
    </location>
</feature>
<reference evidence="4" key="1">
    <citation type="submission" date="2009-11" db="EMBL/GenBank/DDBJ databases">
        <authorList>
            <consortium name="Porcine genome sequencing project"/>
        </authorList>
    </citation>
    <scope>NUCLEOTIDE SEQUENCE [LARGE SCALE GENOMIC DNA]</scope>
    <source>
        <strain evidence="4">Duroc</strain>
    </source>
</reference>
<dbReference type="AlphaFoldDB" id="A0A286ZV74"/>
<evidence type="ECO:0000256" key="2">
    <source>
        <dbReference type="SAM" id="Phobius"/>
    </source>
</evidence>
<dbReference type="InParanoid" id="A0A286ZV74"/>
<feature type="compositionally biased region" description="Basic and acidic residues" evidence="1">
    <location>
        <begin position="136"/>
        <end position="147"/>
    </location>
</feature>
<keyword evidence="2" id="KW-1133">Transmembrane helix</keyword>
<feature type="compositionally biased region" description="Basic and acidic residues" evidence="1">
    <location>
        <begin position="173"/>
        <end position="195"/>
    </location>
</feature>